<feature type="compositionally biased region" description="Basic residues" evidence="1">
    <location>
        <begin position="177"/>
        <end position="198"/>
    </location>
</feature>
<dbReference type="AlphaFoldDB" id="A0AAN7PK94"/>
<proteinExistence type="predicted"/>
<dbReference type="Proteomes" id="UP001353858">
    <property type="component" value="Unassembled WGS sequence"/>
</dbReference>
<comment type="caution">
    <text evidence="2">The sequence shown here is derived from an EMBL/GenBank/DDBJ whole genome shotgun (WGS) entry which is preliminary data.</text>
</comment>
<dbReference type="EMBL" id="JARPUR010000002">
    <property type="protein sequence ID" value="KAK4882396.1"/>
    <property type="molecule type" value="Genomic_DNA"/>
</dbReference>
<evidence type="ECO:0000313" key="2">
    <source>
        <dbReference type="EMBL" id="KAK4882396.1"/>
    </source>
</evidence>
<keyword evidence="3" id="KW-1185">Reference proteome</keyword>
<gene>
    <name evidence="2" type="ORF">RN001_005715</name>
</gene>
<accession>A0AAN7PK94</accession>
<name>A0AAN7PK94_9COLE</name>
<feature type="region of interest" description="Disordered" evidence="1">
    <location>
        <begin position="120"/>
        <end position="198"/>
    </location>
</feature>
<feature type="compositionally biased region" description="Basic and acidic residues" evidence="1">
    <location>
        <begin position="159"/>
        <end position="176"/>
    </location>
</feature>
<evidence type="ECO:0000313" key="3">
    <source>
        <dbReference type="Proteomes" id="UP001353858"/>
    </source>
</evidence>
<sequence>MHIRVGDEGEDDPDLELKNIAQCEEFKYLGNDNLDDLPDSPFTSSEGEVDKIVIPSEEEIRGTSVEKSQRSGSGVDDLYTSHLWYFNLLMFLTDHELPTTSIDNIEDLTQELDLEVDNNKDMLDGEENNSIPSQSNINNEVRKKEKATLVDASRINKRGGSDEKRGISVDDMESQKRSRKPLSNTRKRNSKSRALKKRHVQAKIFNKNAHIGLDSFGTTSFALATGESTSGDVSVIQVDSESSAELTILKSDKTYSRKTVSKSVSQSMTMNGRYSLEAHPSTSTAMDYTFITKDEYDRQVYIQIINCYNVGLVFGK</sequence>
<feature type="compositionally biased region" description="Low complexity" evidence="1">
    <location>
        <begin position="128"/>
        <end position="139"/>
    </location>
</feature>
<protein>
    <submittedName>
        <fullName evidence="2">Uncharacterized protein</fullName>
    </submittedName>
</protein>
<reference evidence="3" key="1">
    <citation type="submission" date="2023-01" db="EMBL/GenBank/DDBJ databases">
        <title>Key to firefly adult light organ development and bioluminescence: homeobox transcription factors regulate luciferase expression and transportation to peroxisome.</title>
        <authorList>
            <person name="Fu X."/>
        </authorList>
    </citation>
    <scope>NUCLEOTIDE SEQUENCE [LARGE SCALE GENOMIC DNA]</scope>
</reference>
<organism evidence="2 3">
    <name type="scientific">Aquatica leii</name>
    <dbReference type="NCBI Taxonomy" id="1421715"/>
    <lineage>
        <taxon>Eukaryota</taxon>
        <taxon>Metazoa</taxon>
        <taxon>Ecdysozoa</taxon>
        <taxon>Arthropoda</taxon>
        <taxon>Hexapoda</taxon>
        <taxon>Insecta</taxon>
        <taxon>Pterygota</taxon>
        <taxon>Neoptera</taxon>
        <taxon>Endopterygota</taxon>
        <taxon>Coleoptera</taxon>
        <taxon>Polyphaga</taxon>
        <taxon>Elateriformia</taxon>
        <taxon>Elateroidea</taxon>
        <taxon>Lampyridae</taxon>
        <taxon>Luciolinae</taxon>
        <taxon>Aquatica</taxon>
    </lineage>
</organism>
<evidence type="ECO:0000256" key="1">
    <source>
        <dbReference type="SAM" id="MobiDB-lite"/>
    </source>
</evidence>